<name>A0ACC0LGQ7_RHOML</name>
<accession>A0ACC0LGQ7</accession>
<comment type="caution">
    <text evidence="1">The sequence shown here is derived from an EMBL/GenBank/DDBJ whole genome shotgun (WGS) entry which is preliminary data.</text>
</comment>
<evidence type="ECO:0000313" key="2">
    <source>
        <dbReference type="Proteomes" id="UP001062846"/>
    </source>
</evidence>
<dbReference type="EMBL" id="CM046399">
    <property type="protein sequence ID" value="KAI8527752.1"/>
    <property type="molecule type" value="Genomic_DNA"/>
</dbReference>
<gene>
    <name evidence="1" type="ORF">RHMOL_Rhmol12G0099100</name>
</gene>
<reference evidence="1" key="1">
    <citation type="submission" date="2022-02" db="EMBL/GenBank/DDBJ databases">
        <title>Plant Genome Project.</title>
        <authorList>
            <person name="Zhang R.-G."/>
        </authorList>
    </citation>
    <scope>NUCLEOTIDE SEQUENCE</scope>
    <source>
        <strain evidence="1">AT1</strain>
    </source>
</reference>
<dbReference type="Proteomes" id="UP001062846">
    <property type="component" value="Chromosome 12"/>
</dbReference>
<evidence type="ECO:0000313" key="1">
    <source>
        <dbReference type="EMBL" id="KAI8527752.1"/>
    </source>
</evidence>
<sequence>MIRAAQCVQNIILRVPSRNQRKKDREGFDLSSYFIEEFNKKTVRINPFRSFFC</sequence>
<organism evidence="1 2">
    <name type="scientific">Rhododendron molle</name>
    <name type="common">Chinese azalea</name>
    <name type="synonym">Azalea mollis</name>
    <dbReference type="NCBI Taxonomy" id="49168"/>
    <lineage>
        <taxon>Eukaryota</taxon>
        <taxon>Viridiplantae</taxon>
        <taxon>Streptophyta</taxon>
        <taxon>Embryophyta</taxon>
        <taxon>Tracheophyta</taxon>
        <taxon>Spermatophyta</taxon>
        <taxon>Magnoliopsida</taxon>
        <taxon>eudicotyledons</taxon>
        <taxon>Gunneridae</taxon>
        <taxon>Pentapetalae</taxon>
        <taxon>asterids</taxon>
        <taxon>Ericales</taxon>
        <taxon>Ericaceae</taxon>
        <taxon>Ericoideae</taxon>
        <taxon>Rhodoreae</taxon>
        <taxon>Rhododendron</taxon>
    </lineage>
</organism>
<proteinExistence type="predicted"/>
<keyword evidence="2" id="KW-1185">Reference proteome</keyword>
<protein>
    <submittedName>
        <fullName evidence="1">Uncharacterized protein</fullName>
    </submittedName>
</protein>